<sequence length="115" mass="13019">MSQDEAKNLFMAIQNKIGEDSQQLSVVRAQLQQSQREIRIVDLVSKELSNLQPETPTYKSIGKMFLFTPQSELKKELSAKAATNKDTQAALNKKASFLERNIQDANNSLRDLLHN</sequence>
<dbReference type="EMBL" id="QTSX02004396">
    <property type="protein sequence ID" value="KAJ9064971.1"/>
    <property type="molecule type" value="Genomic_DNA"/>
</dbReference>
<gene>
    <name evidence="1" type="ORF">DSO57_1024810</name>
</gene>
<comment type="caution">
    <text evidence="1">The sequence shown here is derived from an EMBL/GenBank/DDBJ whole genome shotgun (WGS) entry which is preliminary data.</text>
</comment>
<organism evidence="1 2">
    <name type="scientific">Entomophthora muscae</name>
    <dbReference type="NCBI Taxonomy" id="34485"/>
    <lineage>
        <taxon>Eukaryota</taxon>
        <taxon>Fungi</taxon>
        <taxon>Fungi incertae sedis</taxon>
        <taxon>Zoopagomycota</taxon>
        <taxon>Entomophthoromycotina</taxon>
        <taxon>Entomophthoromycetes</taxon>
        <taxon>Entomophthorales</taxon>
        <taxon>Entomophthoraceae</taxon>
        <taxon>Entomophthora</taxon>
    </lineage>
</organism>
<dbReference type="Proteomes" id="UP001165960">
    <property type="component" value="Unassembled WGS sequence"/>
</dbReference>
<accession>A0ACC2SS26</accession>
<name>A0ACC2SS26_9FUNG</name>
<protein>
    <submittedName>
        <fullName evidence="1">Uncharacterized protein</fullName>
    </submittedName>
</protein>
<reference evidence="1" key="1">
    <citation type="submission" date="2022-04" db="EMBL/GenBank/DDBJ databases">
        <title>Genome of the entomopathogenic fungus Entomophthora muscae.</title>
        <authorList>
            <person name="Elya C."/>
            <person name="Lovett B.R."/>
            <person name="Lee E."/>
            <person name="Macias A.M."/>
            <person name="Hajek A.E."/>
            <person name="De Bivort B.L."/>
            <person name="Kasson M.T."/>
            <person name="De Fine Licht H.H."/>
            <person name="Stajich J.E."/>
        </authorList>
    </citation>
    <scope>NUCLEOTIDE SEQUENCE</scope>
    <source>
        <strain evidence="1">Berkeley</strain>
    </source>
</reference>
<keyword evidence="2" id="KW-1185">Reference proteome</keyword>
<proteinExistence type="predicted"/>
<evidence type="ECO:0000313" key="1">
    <source>
        <dbReference type="EMBL" id="KAJ9064971.1"/>
    </source>
</evidence>
<evidence type="ECO:0000313" key="2">
    <source>
        <dbReference type="Proteomes" id="UP001165960"/>
    </source>
</evidence>